<name>A0A9Q0JG28_9ROSI</name>
<feature type="compositionally biased region" description="Low complexity" evidence="8">
    <location>
        <begin position="1103"/>
        <end position="1114"/>
    </location>
</feature>
<feature type="compositionally biased region" description="Polar residues" evidence="8">
    <location>
        <begin position="1148"/>
        <end position="1163"/>
    </location>
</feature>
<evidence type="ECO:0000256" key="4">
    <source>
        <dbReference type="ARBA" id="ARBA00022801"/>
    </source>
</evidence>
<dbReference type="Gene3D" id="3.40.50.300">
    <property type="entry name" value="P-loop containing nucleotide triphosphate hydrolases"/>
    <property type="match status" value="2"/>
</dbReference>
<evidence type="ECO:0000256" key="5">
    <source>
        <dbReference type="ARBA" id="ARBA00022806"/>
    </source>
</evidence>
<feature type="region of interest" description="Disordered" evidence="8">
    <location>
        <begin position="1073"/>
        <end position="1115"/>
    </location>
</feature>
<dbReference type="PANTHER" id="PTHR14025">
    <property type="entry name" value="FANCONI ANEMIA GROUP M FANCM FAMILY MEMBER"/>
    <property type="match status" value="1"/>
</dbReference>
<evidence type="ECO:0000256" key="1">
    <source>
        <dbReference type="ARBA" id="ARBA00004123"/>
    </source>
</evidence>
<comment type="similarity">
    <text evidence="2">Belongs to the DEAD box helicase family. DEAH subfamily. FANCM sub-subfamily.</text>
</comment>
<keyword evidence="11" id="KW-1185">Reference proteome</keyword>
<dbReference type="PANTHER" id="PTHR14025:SF20">
    <property type="entry name" value="FANCONI ANEMIA GROUP M PROTEIN"/>
    <property type="match status" value="1"/>
</dbReference>
<evidence type="ECO:0000313" key="11">
    <source>
        <dbReference type="Proteomes" id="UP001141552"/>
    </source>
</evidence>
<dbReference type="InterPro" id="IPR011545">
    <property type="entry name" value="DEAD/DEAH_box_helicase_dom"/>
</dbReference>
<evidence type="ECO:0000256" key="3">
    <source>
        <dbReference type="ARBA" id="ARBA00022741"/>
    </source>
</evidence>
<reference evidence="10" key="2">
    <citation type="journal article" date="2023" name="Plants (Basel)">
        <title>Annotation of the Turnera subulata (Passifloraceae) Draft Genome Reveals the S-Locus Evolved after the Divergence of Turneroideae from Passifloroideae in a Stepwise Manner.</title>
        <authorList>
            <person name="Henning P.M."/>
            <person name="Roalson E.H."/>
            <person name="Mir W."/>
            <person name="McCubbin A.G."/>
            <person name="Shore J.S."/>
        </authorList>
    </citation>
    <scope>NUCLEOTIDE SEQUENCE</scope>
    <source>
        <strain evidence="10">F60SS</strain>
    </source>
</reference>
<sequence>MSSAIPHQIIDEDDDEFDWEAAVREIDVACENANNNPSSSNLATTHFAPRQNGAGSGGAFSVNENCRKKFGSCKQSTLDRFIGKVGRAGMQPKIPGSGRVECKDDGAVLGGDEGLMSCIDIDTEAAKTWIYPVNVPLRDYQLAITKTALFSNTLVALPTGLGKTLIAAVVMFNYFRWFPEGKIVFAAPSRPLVMQQIEACHNIVGIPQEWTIDMTGQINPTKRSFFWKSKRVFFVTPQVLEKDIQAGTCLVRHLVCLVIDEAHRALGNYSYSVAVRELMAMPVPLRILALTATPGSKQQTIQSIIDNLHISTLEYRNESDPDVIPYVHNRKIELIEVPLGKDAIDVNKLLLEVIHPYVTRLSSAGLLQNRDYQTLSPPDLLNSRDKFRRAPPPDLPHNRYGEIEAYFGALITLYHIRKLLSSHGIKPAFEMLEEKLKQGDIMSALADIGNLVKATEFIGQSSGKSLKGQSQKVQQAVLQKFRAGGYNVIVATSIGEEGPLVLACEGSELKGYMRKQANSRAIRKHMHNGGISSFNFHASPRMIPHIFKPEVQFVELSIDQYVPRGKKVKEDSTDQTPVFEENITTEEAALISKYFNPDNTWAPSLIAFPRFQAFPSRVHKVMHSCRTTMLIDSMQHLQALSSMKDSTAFSFEFQNEVTSGQCLGVNPDEYKDNDGQASEYEGNDEEPIILDNFPRTESLNKITDVGVSPTKTVITDKRDFAVNFHEQTLHAHSYLFGSDCVSVDALGRVLIMSVPSLSLKHASGSDCPKASTALPPNSFNPNLYNLTTSGEDYGESTMQGKVMLDPEPSEIQCIKNVTLAREEILDQIESIHKSPISTNLSNKADHPDNVLDRLVTKTSSQQDDFCNSDTDLSPRLTNMIQSGIVPESPVSDNGKSNRNEIVEAMVPDILSKTCADLTTKSLNQRESKTSLNNRTSQTKFSVSPSEKGVGTPLLKRDKIARLGKHVVVSPVSEQCNSPFANVTKSSCSNDSALSSGDKSGSVQEVRKFKRLRKVGEIETRAKRKTKKENSLAPNNNFDKPFSSENRDHVEFVEGKKKRVGNVGVFLEVEAEVSSEAEISDDEEDEPGNSSYEDSFIDDRIHPTASSSQAEASTSRVDMMAVYRRSLLSQSPMVRESSSYATYTPDCGVSTSRKNESGNSSVKTLHSLHAPHDPGNHSAGRLSKSLQTIPERIALTPCTTSDFPIENETKLENRKRKLSFIQSDSLPVINLDQEFYSQPEPSKKEALPQGVGDPFDTDQMFFDDQFFATLDLDAVEAQAASLLKNKSDLPVQKHEIFPNSNLQSVDLQNSPTFDLGI</sequence>
<dbReference type="CDD" id="cd12091">
    <property type="entry name" value="FANCM_ID"/>
    <property type="match status" value="1"/>
</dbReference>
<feature type="compositionally biased region" description="Polar residues" evidence="8">
    <location>
        <begin position="929"/>
        <end position="944"/>
    </location>
</feature>
<accession>A0A9Q0JG28</accession>
<keyword evidence="4" id="KW-0378">Hydrolase</keyword>
<dbReference type="FunFam" id="3.40.50.300:FF:000861">
    <property type="entry name" value="Fanconi anemia, complementation group M"/>
    <property type="match status" value="1"/>
</dbReference>
<evidence type="ECO:0000259" key="9">
    <source>
        <dbReference type="PROSITE" id="PS51192"/>
    </source>
</evidence>
<dbReference type="InterPro" id="IPR014001">
    <property type="entry name" value="Helicase_ATP-bd"/>
</dbReference>
<feature type="compositionally biased region" description="Acidic residues" evidence="8">
    <location>
        <begin position="1073"/>
        <end position="1086"/>
    </location>
</feature>
<keyword evidence="3" id="KW-0547">Nucleotide-binding</keyword>
<evidence type="ECO:0000256" key="7">
    <source>
        <dbReference type="ARBA" id="ARBA00023242"/>
    </source>
</evidence>
<feature type="domain" description="Helicase ATP-binding" evidence="9">
    <location>
        <begin position="144"/>
        <end position="312"/>
    </location>
</feature>
<dbReference type="SUPFAM" id="SSF52540">
    <property type="entry name" value="P-loop containing nucleoside triphosphate hydrolases"/>
    <property type="match status" value="2"/>
</dbReference>
<evidence type="ECO:0000256" key="2">
    <source>
        <dbReference type="ARBA" id="ARBA00009889"/>
    </source>
</evidence>
<gene>
    <name evidence="10" type="ORF">Tsubulata_011432</name>
</gene>
<dbReference type="GO" id="GO:0036297">
    <property type="term" value="P:interstrand cross-link repair"/>
    <property type="evidence" value="ECO:0007669"/>
    <property type="project" value="TreeGrafter"/>
</dbReference>
<keyword evidence="7" id="KW-0539">Nucleus</keyword>
<dbReference type="GO" id="GO:0009378">
    <property type="term" value="F:four-way junction helicase activity"/>
    <property type="evidence" value="ECO:0007669"/>
    <property type="project" value="TreeGrafter"/>
</dbReference>
<dbReference type="InterPro" id="IPR044749">
    <property type="entry name" value="FANCM_DEXDc"/>
</dbReference>
<dbReference type="EMBL" id="JAKUCV010003357">
    <property type="protein sequence ID" value="KAJ4839280.1"/>
    <property type="molecule type" value="Genomic_DNA"/>
</dbReference>
<dbReference type="GO" id="GO:0000400">
    <property type="term" value="F:four-way junction DNA binding"/>
    <property type="evidence" value="ECO:0007669"/>
    <property type="project" value="TreeGrafter"/>
</dbReference>
<feature type="region of interest" description="Disordered" evidence="8">
    <location>
        <begin position="979"/>
        <end position="1004"/>
    </location>
</feature>
<reference evidence="10" key="1">
    <citation type="submission" date="2022-02" db="EMBL/GenBank/DDBJ databases">
        <authorList>
            <person name="Henning P.M."/>
            <person name="McCubbin A.G."/>
            <person name="Shore J.S."/>
        </authorList>
    </citation>
    <scope>NUCLEOTIDE SEQUENCE</scope>
    <source>
        <strain evidence="10">F60SS</strain>
        <tissue evidence="10">Leaves</tissue>
    </source>
</reference>
<dbReference type="GO" id="GO:0016787">
    <property type="term" value="F:hydrolase activity"/>
    <property type="evidence" value="ECO:0007669"/>
    <property type="project" value="UniProtKB-KW"/>
</dbReference>
<dbReference type="GO" id="GO:0005524">
    <property type="term" value="F:ATP binding"/>
    <property type="evidence" value="ECO:0007669"/>
    <property type="project" value="UniProtKB-KW"/>
</dbReference>
<feature type="region of interest" description="Disordered" evidence="8">
    <location>
        <begin position="924"/>
        <end position="951"/>
    </location>
</feature>
<protein>
    <recommendedName>
        <fullName evidence="9">Helicase ATP-binding domain-containing protein</fullName>
    </recommendedName>
</protein>
<feature type="region of interest" description="Disordered" evidence="8">
    <location>
        <begin position="1139"/>
        <end position="1163"/>
    </location>
</feature>
<dbReference type="GO" id="GO:0005634">
    <property type="term" value="C:nucleus"/>
    <property type="evidence" value="ECO:0007669"/>
    <property type="project" value="UniProtKB-SubCell"/>
</dbReference>
<keyword evidence="5" id="KW-0347">Helicase</keyword>
<evidence type="ECO:0000256" key="6">
    <source>
        <dbReference type="ARBA" id="ARBA00022840"/>
    </source>
</evidence>
<keyword evidence="6" id="KW-0067">ATP-binding</keyword>
<feature type="region of interest" description="Disordered" evidence="8">
    <location>
        <begin position="1019"/>
        <end position="1043"/>
    </location>
</feature>
<dbReference type="Proteomes" id="UP001141552">
    <property type="component" value="Unassembled WGS sequence"/>
</dbReference>
<evidence type="ECO:0000256" key="8">
    <source>
        <dbReference type="SAM" id="MobiDB-lite"/>
    </source>
</evidence>
<evidence type="ECO:0000313" key="10">
    <source>
        <dbReference type="EMBL" id="KAJ4839280.1"/>
    </source>
</evidence>
<comment type="subcellular location">
    <subcellularLocation>
        <location evidence="1">Nucleus</location>
    </subcellularLocation>
</comment>
<feature type="compositionally biased region" description="Polar residues" evidence="8">
    <location>
        <begin position="979"/>
        <end position="1002"/>
    </location>
</feature>
<dbReference type="InterPro" id="IPR027417">
    <property type="entry name" value="P-loop_NTPase"/>
</dbReference>
<dbReference type="OrthoDB" id="6513042at2759"/>
<dbReference type="InterPro" id="IPR039686">
    <property type="entry name" value="FANCM/Mph1-like_ID"/>
</dbReference>
<dbReference type="Pfam" id="PF00270">
    <property type="entry name" value="DEAD"/>
    <property type="match status" value="1"/>
</dbReference>
<organism evidence="10 11">
    <name type="scientific">Turnera subulata</name>
    <dbReference type="NCBI Taxonomy" id="218843"/>
    <lineage>
        <taxon>Eukaryota</taxon>
        <taxon>Viridiplantae</taxon>
        <taxon>Streptophyta</taxon>
        <taxon>Embryophyta</taxon>
        <taxon>Tracheophyta</taxon>
        <taxon>Spermatophyta</taxon>
        <taxon>Magnoliopsida</taxon>
        <taxon>eudicotyledons</taxon>
        <taxon>Gunneridae</taxon>
        <taxon>Pentapetalae</taxon>
        <taxon>rosids</taxon>
        <taxon>fabids</taxon>
        <taxon>Malpighiales</taxon>
        <taxon>Passifloraceae</taxon>
        <taxon>Turnera</taxon>
    </lineage>
</organism>
<dbReference type="CDD" id="cd18033">
    <property type="entry name" value="DEXDc_FANCM"/>
    <property type="match status" value="1"/>
</dbReference>
<dbReference type="GO" id="GO:0045003">
    <property type="term" value="P:double-strand break repair via synthesis-dependent strand annealing"/>
    <property type="evidence" value="ECO:0007669"/>
    <property type="project" value="TreeGrafter"/>
</dbReference>
<comment type="caution">
    <text evidence="10">The sequence shown here is derived from an EMBL/GenBank/DDBJ whole genome shotgun (WGS) entry which is preliminary data.</text>
</comment>
<dbReference type="SMART" id="SM00487">
    <property type="entry name" value="DEXDc"/>
    <property type="match status" value="1"/>
</dbReference>
<dbReference type="PROSITE" id="PS51192">
    <property type="entry name" value="HELICASE_ATP_BIND_1"/>
    <property type="match status" value="1"/>
</dbReference>
<proteinExistence type="inferred from homology"/>
<dbReference type="GO" id="GO:0043138">
    <property type="term" value="F:3'-5' DNA helicase activity"/>
    <property type="evidence" value="ECO:0007669"/>
    <property type="project" value="InterPro"/>
</dbReference>